<keyword evidence="3" id="KW-1185">Reference proteome</keyword>
<dbReference type="EMBL" id="JAINUG010000003">
    <property type="protein sequence ID" value="KAJ8417743.1"/>
    <property type="molecule type" value="Genomic_DNA"/>
</dbReference>
<comment type="caution">
    <text evidence="2">The sequence shown here is derived from an EMBL/GenBank/DDBJ whole genome shotgun (WGS) entry which is preliminary data.</text>
</comment>
<sequence>MLNGASHRGCVTLADRVPSHPVPAYSTAAEPKGNMTSARSHGGTAQRPGHALPASERPTFQSKHRPRYYEAWRYRVDTLQRALPRRVGVSRVLNTIAVLSRSGILHL</sequence>
<evidence type="ECO:0000313" key="3">
    <source>
        <dbReference type="Proteomes" id="UP001221898"/>
    </source>
</evidence>
<reference evidence="2" key="1">
    <citation type="journal article" date="2023" name="Science">
        <title>Genome structures resolve the early diversification of teleost fishes.</title>
        <authorList>
            <person name="Parey E."/>
            <person name="Louis A."/>
            <person name="Montfort J."/>
            <person name="Bouchez O."/>
            <person name="Roques C."/>
            <person name="Iampietro C."/>
            <person name="Lluch J."/>
            <person name="Castinel A."/>
            <person name="Donnadieu C."/>
            <person name="Desvignes T."/>
            <person name="Floi Bucao C."/>
            <person name="Jouanno E."/>
            <person name="Wen M."/>
            <person name="Mejri S."/>
            <person name="Dirks R."/>
            <person name="Jansen H."/>
            <person name="Henkel C."/>
            <person name="Chen W.J."/>
            <person name="Zahm M."/>
            <person name="Cabau C."/>
            <person name="Klopp C."/>
            <person name="Thompson A.W."/>
            <person name="Robinson-Rechavi M."/>
            <person name="Braasch I."/>
            <person name="Lecointre G."/>
            <person name="Bobe J."/>
            <person name="Postlethwait J.H."/>
            <person name="Berthelot C."/>
            <person name="Roest Crollius H."/>
            <person name="Guiguen Y."/>
        </authorList>
    </citation>
    <scope>NUCLEOTIDE SEQUENCE</scope>
    <source>
        <strain evidence="2">NC1722</strain>
    </source>
</reference>
<accession>A0AAD7TBI7</accession>
<evidence type="ECO:0000256" key="1">
    <source>
        <dbReference type="SAM" id="MobiDB-lite"/>
    </source>
</evidence>
<name>A0AAD7TBI7_9TELE</name>
<proteinExistence type="predicted"/>
<organism evidence="2 3">
    <name type="scientific">Aldrovandia affinis</name>
    <dbReference type="NCBI Taxonomy" id="143900"/>
    <lineage>
        <taxon>Eukaryota</taxon>
        <taxon>Metazoa</taxon>
        <taxon>Chordata</taxon>
        <taxon>Craniata</taxon>
        <taxon>Vertebrata</taxon>
        <taxon>Euteleostomi</taxon>
        <taxon>Actinopterygii</taxon>
        <taxon>Neopterygii</taxon>
        <taxon>Teleostei</taxon>
        <taxon>Notacanthiformes</taxon>
        <taxon>Halosauridae</taxon>
        <taxon>Aldrovandia</taxon>
    </lineage>
</organism>
<dbReference type="AlphaFoldDB" id="A0AAD7TBI7"/>
<gene>
    <name evidence="2" type="ORF">AAFF_G00225860</name>
</gene>
<feature type="region of interest" description="Disordered" evidence="1">
    <location>
        <begin position="21"/>
        <end position="62"/>
    </location>
</feature>
<dbReference type="Proteomes" id="UP001221898">
    <property type="component" value="Unassembled WGS sequence"/>
</dbReference>
<protein>
    <submittedName>
        <fullName evidence="2">Uncharacterized protein</fullName>
    </submittedName>
</protein>
<evidence type="ECO:0000313" key="2">
    <source>
        <dbReference type="EMBL" id="KAJ8417743.1"/>
    </source>
</evidence>